<dbReference type="InterPro" id="IPR033690">
    <property type="entry name" value="Adenylat_kinase_CS"/>
</dbReference>
<evidence type="ECO:0000256" key="1">
    <source>
        <dbReference type="ARBA" id="ARBA00004496"/>
    </source>
</evidence>
<comment type="subcellular location">
    <subcellularLocation>
        <location evidence="1">Cytoplasm</location>
    </subcellularLocation>
</comment>
<dbReference type="InterPro" id="IPR027417">
    <property type="entry name" value="P-loop_NTPase"/>
</dbReference>
<keyword evidence="5" id="KW-0547">Nucleotide-binding</keyword>
<reference evidence="9" key="1">
    <citation type="journal article" date="2016" name="Ticks Tick Borne Dis.">
        <title>De novo assembly and annotation of the salivary gland transcriptome of Rhipicephalus appendiculatus male and female ticks during blood feeding.</title>
        <authorList>
            <person name="de Castro M.H."/>
            <person name="de Klerk D."/>
            <person name="Pienaar R."/>
            <person name="Latif A.A."/>
            <person name="Rees D.J."/>
            <person name="Mans B.J."/>
        </authorList>
    </citation>
    <scope>NUCLEOTIDE SEQUENCE</scope>
    <source>
        <tissue evidence="9">Salivary glands</tissue>
    </source>
</reference>
<evidence type="ECO:0000256" key="3">
    <source>
        <dbReference type="ARBA" id="ARBA00022490"/>
    </source>
</evidence>
<dbReference type="FunFam" id="3.40.50.300:FF:000315">
    <property type="entry name" value="Adenylate kinase 1"/>
    <property type="match status" value="1"/>
</dbReference>
<dbReference type="AlphaFoldDB" id="A0A131YX82"/>
<dbReference type="SUPFAM" id="SSF52540">
    <property type="entry name" value="P-loop containing nucleoside triphosphate hydrolases"/>
    <property type="match status" value="1"/>
</dbReference>
<dbReference type="EC" id="2.7.4.3" evidence="2"/>
<dbReference type="Gene3D" id="3.40.50.300">
    <property type="entry name" value="P-loop containing nucleotide triphosphate hydrolases"/>
    <property type="match status" value="1"/>
</dbReference>
<dbReference type="EMBL" id="GEDV01005771">
    <property type="protein sequence ID" value="JAP82786.1"/>
    <property type="molecule type" value="Transcribed_RNA"/>
</dbReference>
<dbReference type="PANTHER" id="PTHR23359">
    <property type="entry name" value="NUCLEOTIDE KINASE"/>
    <property type="match status" value="1"/>
</dbReference>
<dbReference type="GO" id="GO:0004017">
    <property type="term" value="F:AMP kinase activity"/>
    <property type="evidence" value="ECO:0007669"/>
    <property type="project" value="UniProtKB-EC"/>
</dbReference>
<dbReference type="PRINTS" id="PR00094">
    <property type="entry name" value="ADENYLTKNASE"/>
</dbReference>
<name>A0A131YX82_RHIAP</name>
<dbReference type="GO" id="GO:0005524">
    <property type="term" value="F:ATP binding"/>
    <property type="evidence" value="ECO:0007669"/>
    <property type="project" value="UniProtKB-KW"/>
</dbReference>
<dbReference type="HAMAP" id="MF_00235">
    <property type="entry name" value="Adenylate_kinase_Adk"/>
    <property type="match status" value="1"/>
</dbReference>
<sequence>MAGPPLDVKVPVVFVFGGPGSGKGTQCDKIVAKYGFTHISSGDLLRAEVASGSDRGKQINDIMKAGELAPLDMILQLIKETIQKDLPTAKGFLLDGYPRNVEQGERFESDVCKCTNLIYFEVSDDTMHARLLKRGQTSGRVDDNEATIVKRIKTFHDESEPVLDKYKDIVHKISAEGDPDKVFASVTALMDTMIKPK</sequence>
<keyword evidence="4 8" id="KW-0808">Transferase</keyword>
<evidence type="ECO:0000256" key="4">
    <source>
        <dbReference type="ARBA" id="ARBA00022679"/>
    </source>
</evidence>
<evidence type="ECO:0000256" key="8">
    <source>
        <dbReference type="RuleBase" id="RU003330"/>
    </source>
</evidence>
<protein>
    <recommendedName>
        <fullName evidence="2">adenylate kinase</fullName>
        <ecNumber evidence="2">2.7.4.3</ecNumber>
    </recommendedName>
</protein>
<accession>A0A131YX82</accession>
<dbReference type="Pfam" id="PF00406">
    <property type="entry name" value="ADK"/>
    <property type="match status" value="1"/>
</dbReference>
<keyword evidence="7" id="KW-0067">ATP-binding</keyword>
<evidence type="ECO:0000256" key="6">
    <source>
        <dbReference type="ARBA" id="ARBA00022777"/>
    </source>
</evidence>
<evidence type="ECO:0000256" key="7">
    <source>
        <dbReference type="ARBA" id="ARBA00022840"/>
    </source>
</evidence>
<evidence type="ECO:0000313" key="9">
    <source>
        <dbReference type="EMBL" id="JAP82786.1"/>
    </source>
</evidence>
<evidence type="ECO:0000256" key="5">
    <source>
        <dbReference type="ARBA" id="ARBA00022741"/>
    </source>
</evidence>
<comment type="similarity">
    <text evidence="8">Belongs to the adenylate kinase family.</text>
</comment>
<organism evidence="9">
    <name type="scientific">Rhipicephalus appendiculatus</name>
    <name type="common">Brown ear tick</name>
    <dbReference type="NCBI Taxonomy" id="34631"/>
    <lineage>
        <taxon>Eukaryota</taxon>
        <taxon>Metazoa</taxon>
        <taxon>Ecdysozoa</taxon>
        <taxon>Arthropoda</taxon>
        <taxon>Chelicerata</taxon>
        <taxon>Arachnida</taxon>
        <taxon>Acari</taxon>
        <taxon>Parasitiformes</taxon>
        <taxon>Ixodida</taxon>
        <taxon>Ixodoidea</taxon>
        <taxon>Ixodidae</taxon>
        <taxon>Rhipicephalinae</taxon>
        <taxon>Rhipicephalus</taxon>
        <taxon>Rhipicephalus</taxon>
    </lineage>
</organism>
<dbReference type="InterPro" id="IPR000850">
    <property type="entry name" value="Adenylat/UMP-CMP_kin"/>
</dbReference>
<dbReference type="GO" id="GO:0005737">
    <property type="term" value="C:cytoplasm"/>
    <property type="evidence" value="ECO:0007669"/>
    <property type="project" value="UniProtKB-SubCell"/>
</dbReference>
<dbReference type="PROSITE" id="PS00113">
    <property type="entry name" value="ADENYLATE_KINASE"/>
    <property type="match status" value="1"/>
</dbReference>
<keyword evidence="6 8" id="KW-0418">Kinase</keyword>
<keyword evidence="3" id="KW-0963">Cytoplasm</keyword>
<dbReference type="CDD" id="cd01428">
    <property type="entry name" value="ADK"/>
    <property type="match status" value="1"/>
</dbReference>
<evidence type="ECO:0000256" key="2">
    <source>
        <dbReference type="ARBA" id="ARBA00012955"/>
    </source>
</evidence>
<proteinExistence type="inferred from homology"/>